<keyword evidence="4" id="KW-1185">Reference proteome</keyword>
<feature type="transmembrane region" description="Helical" evidence="2">
    <location>
        <begin position="305"/>
        <end position="328"/>
    </location>
</feature>
<feature type="region of interest" description="Disordered" evidence="1">
    <location>
        <begin position="785"/>
        <end position="804"/>
    </location>
</feature>
<evidence type="ECO:0000256" key="1">
    <source>
        <dbReference type="SAM" id="MobiDB-lite"/>
    </source>
</evidence>
<dbReference type="InterPro" id="IPR053291">
    <property type="entry name" value="Ommatidial_diff-associated"/>
</dbReference>
<feature type="transmembrane region" description="Helical" evidence="2">
    <location>
        <begin position="67"/>
        <end position="87"/>
    </location>
</feature>
<dbReference type="PANTHER" id="PTHR21579">
    <property type="entry name" value="PROTEIN TINCAR"/>
    <property type="match status" value="1"/>
</dbReference>
<feature type="transmembrane region" description="Helical" evidence="2">
    <location>
        <begin position="497"/>
        <end position="523"/>
    </location>
</feature>
<evidence type="ECO:0000313" key="4">
    <source>
        <dbReference type="Proteomes" id="UP000663879"/>
    </source>
</evidence>
<keyword evidence="2" id="KW-1133">Transmembrane helix</keyword>
<feature type="transmembrane region" description="Helical" evidence="2">
    <location>
        <begin position="272"/>
        <end position="293"/>
    </location>
</feature>
<organism evidence="3 4">
    <name type="scientific">Brachionus calyciflorus</name>
    <dbReference type="NCBI Taxonomy" id="104777"/>
    <lineage>
        <taxon>Eukaryota</taxon>
        <taxon>Metazoa</taxon>
        <taxon>Spiralia</taxon>
        <taxon>Gnathifera</taxon>
        <taxon>Rotifera</taxon>
        <taxon>Eurotatoria</taxon>
        <taxon>Monogononta</taxon>
        <taxon>Pseudotrocha</taxon>
        <taxon>Ploima</taxon>
        <taxon>Brachionidae</taxon>
        <taxon>Brachionus</taxon>
    </lineage>
</organism>
<dbReference type="AlphaFoldDB" id="A0A813PK86"/>
<dbReference type="OrthoDB" id="10583033at2759"/>
<feature type="transmembrane region" description="Helical" evidence="2">
    <location>
        <begin position="12"/>
        <end position="33"/>
    </location>
</feature>
<feature type="transmembrane region" description="Helical" evidence="2">
    <location>
        <begin position="471"/>
        <end position="491"/>
    </location>
</feature>
<dbReference type="Proteomes" id="UP000663879">
    <property type="component" value="Unassembled WGS sequence"/>
</dbReference>
<protein>
    <submittedName>
        <fullName evidence="3">Uncharacterized protein</fullName>
    </submittedName>
</protein>
<keyword evidence="2" id="KW-0812">Transmembrane</keyword>
<sequence>MEKSKKIFNRIHLTSLNSLILTILITIIQLYLISNRIILLNNLKNNLSQITSSLPILSNQHKLNNSIIINIFILTFSLIFTLVYACLGSIRLKIYSHDGFKLGQNFDSFETKNEFLKNVSINSSNNSACSISSEETNSISISKQKLTKFEDNSKKKFNCYSFSTPVFWSELPPLGSLFHLLASLCLLLAEIQLSSRRIQLGNKPIGDIFSTKLDFLFGEPINRLKIFKSSQDLTLVSSLDLTSTSPNQENNLNDVINSRDDFTVFQNPLSNVVSNSISLDYLNFLIALIYFILKTNQTFWSSSKKFTTILLFFTLLMSLLMSLSYTGFEIVFKSNNLKVIAKNFLFSYQKRENLIDDFGHDISSTLIYLISSLIIFINIFLLTKFGFRKFNMEKFKFEKNLSKYFRKNNREIESVTEIVEKNGEYNLDKSETISNCSPKSSSSFNTSLSSSSKLCKHSFSFSYKENILSSFLLLFYCVLRSLFIYELIIIFKYTYDYLILANILIEIIFIFTWILSLLCLTFIDEWNFKLNTTYKILFWNHVYNLSNLKQSFNSGISSINSQKIIGNSTNQNNERSQIIESVKHVTETNNTTTKTPGLLVRDDSVTNRSSYLSSSSITEVSSLMPSTFANNSKYNAKLIKTSALNPNGLVSSTIMNERNIVMINDDESSNDDSSIKLQPLRIDNEFYNSLNENSQMYSQIKRNNFKMENEEDDINDYVKKRSYSCRPSSNRNSTYSNGSLKKSLPTSNATVATIGEIMEENSNQFLNKNCSVSIIQKTLNIIDSASSPSATDSGRDSITESPVSNINNQITNKQYLRGYNDLNTSILSNNNKYNGLTVQQLKKTNQPIDTNC</sequence>
<reference evidence="3" key="1">
    <citation type="submission" date="2021-02" db="EMBL/GenBank/DDBJ databases">
        <authorList>
            <person name="Nowell W R."/>
        </authorList>
    </citation>
    <scope>NUCLEOTIDE SEQUENCE</scope>
    <source>
        <strain evidence="3">Ploen Becks lab</strain>
    </source>
</reference>
<keyword evidence="2" id="KW-0472">Membrane</keyword>
<dbReference type="EMBL" id="CAJNOC010000373">
    <property type="protein sequence ID" value="CAF0751994.1"/>
    <property type="molecule type" value="Genomic_DNA"/>
</dbReference>
<dbReference type="PANTHER" id="PTHR21579:SF20">
    <property type="entry name" value="PROTEIN TINCAR"/>
    <property type="match status" value="1"/>
</dbReference>
<comment type="caution">
    <text evidence="3">The sequence shown here is derived from an EMBL/GenBank/DDBJ whole genome shotgun (WGS) entry which is preliminary data.</text>
</comment>
<proteinExistence type="predicted"/>
<name>A0A813PK86_9BILA</name>
<gene>
    <name evidence="3" type="ORF">OXX778_LOCUS3968</name>
</gene>
<feature type="compositionally biased region" description="Polar residues" evidence="1">
    <location>
        <begin position="725"/>
        <end position="742"/>
    </location>
</feature>
<evidence type="ECO:0000313" key="3">
    <source>
        <dbReference type="EMBL" id="CAF0751994.1"/>
    </source>
</evidence>
<feature type="transmembrane region" description="Helical" evidence="2">
    <location>
        <begin position="366"/>
        <end position="387"/>
    </location>
</feature>
<evidence type="ECO:0000256" key="2">
    <source>
        <dbReference type="SAM" id="Phobius"/>
    </source>
</evidence>
<feature type="region of interest" description="Disordered" evidence="1">
    <location>
        <begin position="722"/>
        <end position="742"/>
    </location>
</feature>
<accession>A0A813PK86</accession>